<evidence type="ECO:0000256" key="1">
    <source>
        <dbReference type="ARBA" id="ARBA00005854"/>
    </source>
</evidence>
<feature type="domain" description="D-isomer specific 2-hydroxyacid dehydrogenase NAD-binding" evidence="6">
    <location>
        <begin position="110"/>
        <end position="300"/>
    </location>
</feature>
<dbReference type="InterPro" id="IPR006140">
    <property type="entry name" value="D-isomer_DH_NAD-bd"/>
</dbReference>
<dbReference type="InterPro" id="IPR058205">
    <property type="entry name" value="D-LDH-like"/>
</dbReference>
<dbReference type="AlphaFoldDB" id="A0A1J9PQA7"/>
<dbReference type="Proteomes" id="UP000182235">
    <property type="component" value="Unassembled WGS sequence"/>
</dbReference>
<evidence type="ECO:0008006" key="9">
    <source>
        <dbReference type="Google" id="ProtNLM"/>
    </source>
</evidence>
<evidence type="ECO:0000313" key="7">
    <source>
        <dbReference type="EMBL" id="OJD18374.1"/>
    </source>
</evidence>
<dbReference type="Pfam" id="PF00389">
    <property type="entry name" value="2-Hacid_dh"/>
    <property type="match status" value="1"/>
</dbReference>
<comment type="similarity">
    <text evidence="1 4">Belongs to the D-isomer specific 2-hydroxyacid dehydrogenase family.</text>
</comment>
<dbReference type="InterPro" id="IPR029753">
    <property type="entry name" value="D-isomer_DH_CS"/>
</dbReference>
<evidence type="ECO:0000259" key="5">
    <source>
        <dbReference type="Pfam" id="PF00389"/>
    </source>
</evidence>
<evidence type="ECO:0000313" key="8">
    <source>
        <dbReference type="Proteomes" id="UP000182235"/>
    </source>
</evidence>
<dbReference type="Pfam" id="PF02826">
    <property type="entry name" value="2-Hacid_dh_C"/>
    <property type="match status" value="1"/>
</dbReference>
<dbReference type="GO" id="GO:0016616">
    <property type="term" value="F:oxidoreductase activity, acting on the CH-OH group of donors, NAD or NADP as acceptor"/>
    <property type="evidence" value="ECO:0007669"/>
    <property type="project" value="InterPro"/>
</dbReference>
<keyword evidence="8" id="KW-1185">Reference proteome</keyword>
<name>A0A1J9PQA7_9EURO</name>
<comment type="caution">
    <text evidence="7">The sequence shown here is derived from an EMBL/GenBank/DDBJ whole genome shotgun (WGS) entry which is preliminary data.</text>
</comment>
<dbReference type="SUPFAM" id="SSF52283">
    <property type="entry name" value="Formate/glycerate dehydrogenase catalytic domain-like"/>
    <property type="match status" value="1"/>
</dbReference>
<dbReference type="PANTHER" id="PTHR43026:SF1">
    <property type="entry name" value="2-HYDROXYACID DEHYDROGENASE HOMOLOG 1-RELATED"/>
    <property type="match status" value="1"/>
</dbReference>
<dbReference type="PROSITE" id="PS00671">
    <property type="entry name" value="D_2_HYDROXYACID_DH_3"/>
    <property type="match status" value="1"/>
</dbReference>
<dbReference type="GO" id="GO:0051287">
    <property type="term" value="F:NAD binding"/>
    <property type="evidence" value="ECO:0007669"/>
    <property type="project" value="InterPro"/>
</dbReference>
<dbReference type="PANTHER" id="PTHR43026">
    <property type="entry name" value="2-HYDROXYACID DEHYDROGENASE HOMOLOG 1-RELATED"/>
    <property type="match status" value="1"/>
</dbReference>
<dbReference type="OrthoDB" id="298012at2759"/>
<dbReference type="Gene3D" id="3.40.50.720">
    <property type="entry name" value="NAD(P)-binding Rossmann-like Domain"/>
    <property type="match status" value="2"/>
</dbReference>
<keyword evidence="3" id="KW-0520">NAD</keyword>
<dbReference type="InterPro" id="IPR006139">
    <property type="entry name" value="D-isomer_2_OHA_DH_cat_dom"/>
</dbReference>
<accession>A0A1J9PQA7</accession>
<gene>
    <name evidence="7" type="ORF">AJ78_01618</name>
</gene>
<feature type="domain" description="D-isomer specific 2-hydroxyacid dehydrogenase catalytic" evidence="5">
    <location>
        <begin position="5"/>
        <end position="331"/>
    </location>
</feature>
<sequence length="339" mass="36727">MKIAFFSVKPYEETALRQFNQTFHHELVFYKESLTEQTTSLAVGFPAVSGFANDRFNSTVLTELAQQGTKLVALRSAGYDHVDLQSAGSLGITVMRVPSYSPHAISEYTIGMLLALDRHIPAAWDRVRAGNFDLSGFTGHGIRGQTVGIIGTGKIGAEVAKTLKLGFGCIVLANDLYPNDSLKDIGVKYVGLEELLQQSDIVSLNCPLTWQSKHLINAESLGLMKKDALLVNTSRGGLIDSIALSDALEAGKIRGCALDVYEGEGEFFFKGPEAEGPYAIPIAFKHLASLPNVIITGHQAFLTLNAIEAIAKTTLKNAHDFESGCAEQNVVMDKYLTEN</sequence>
<evidence type="ECO:0000256" key="2">
    <source>
        <dbReference type="ARBA" id="ARBA00023002"/>
    </source>
</evidence>
<evidence type="ECO:0000256" key="4">
    <source>
        <dbReference type="RuleBase" id="RU003719"/>
    </source>
</evidence>
<dbReference type="EMBL" id="LGRN01000037">
    <property type="protein sequence ID" value="OJD18374.1"/>
    <property type="molecule type" value="Genomic_DNA"/>
</dbReference>
<protein>
    <recommendedName>
        <fullName evidence="9">D-lactate dehydrogenase</fullName>
    </recommendedName>
</protein>
<dbReference type="STRING" id="1447872.A0A1J9PQA7"/>
<dbReference type="VEuPathDB" id="FungiDB:AJ78_01618"/>
<dbReference type="CDD" id="cd12183">
    <property type="entry name" value="LDH_like_2"/>
    <property type="match status" value="1"/>
</dbReference>
<organism evidence="7 8">
    <name type="scientific">Emergomyces pasteurianus Ep9510</name>
    <dbReference type="NCBI Taxonomy" id="1447872"/>
    <lineage>
        <taxon>Eukaryota</taxon>
        <taxon>Fungi</taxon>
        <taxon>Dikarya</taxon>
        <taxon>Ascomycota</taxon>
        <taxon>Pezizomycotina</taxon>
        <taxon>Eurotiomycetes</taxon>
        <taxon>Eurotiomycetidae</taxon>
        <taxon>Onygenales</taxon>
        <taxon>Ajellomycetaceae</taxon>
        <taxon>Emergomyces</taxon>
    </lineage>
</organism>
<reference evidence="7 8" key="1">
    <citation type="submission" date="2015-07" db="EMBL/GenBank/DDBJ databases">
        <title>Emmonsia species relationships and genome sequence.</title>
        <authorList>
            <consortium name="The Broad Institute Genomics Platform"/>
            <person name="Cuomo C.A."/>
            <person name="Munoz J.F."/>
            <person name="Imamovic A."/>
            <person name="Priest M.E."/>
            <person name="Young S."/>
            <person name="Clay O.K."/>
            <person name="McEwen J.G."/>
        </authorList>
    </citation>
    <scope>NUCLEOTIDE SEQUENCE [LARGE SCALE GENOMIC DNA]</scope>
    <source>
        <strain evidence="7 8">UAMH 9510</strain>
    </source>
</reference>
<proteinExistence type="inferred from homology"/>
<dbReference type="SUPFAM" id="SSF51735">
    <property type="entry name" value="NAD(P)-binding Rossmann-fold domains"/>
    <property type="match status" value="1"/>
</dbReference>
<evidence type="ECO:0000256" key="3">
    <source>
        <dbReference type="ARBA" id="ARBA00023027"/>
    </source>
</evidence>
<keyword evidence="2 4" id="KW-0560">Oxidoreductase</keyword>
<dbReference type="PROSITE" id="PS00670">
    <property type="entry name" value="D_2_HYDROXYACID_DH_2"/>
    <property type="match status" value="1"/>
</dbReference>
<dbReference type="InterPro" id="IPR036291">
    <property type="entry name" value="NAD(P)-bd_dom_sf"/>
</dbReference>
<evidence type="ECO:0000259" key="6">
    <source>
        <dbReference type="Pfam" id="PF02826"/>
    </source>
</evidence>